<dbReference type="PANTHER" id="PTHR32385">
    <property type="entry name" value="MANNOSYL PHOSPHORYLINOSITOL CERAMIDE SYNTHASE"/>
    <property type="match status" value="1"/>
</dbReference>
<accession>A0ABV7B8I5</accession>
<keyword evidence="4" id="KW-1185">Reference proteome</keyword>
<dbReference type="RefSeq" id="WP_379761418.1">
    <property type="nucleotide sequence ID" value="NZ_JBHRSQ010000040.1"/>
</dbReference>
<reference evidence="4" key="1">
    <citation type="journal article" date="2019" name="Int. J. Syst. Evol. Microbiol.">
        <title>The Global Catalogue of Microorganisms (GCM) 10K type strain sequencing project: providing services to taxonomists for standard genome sequencing and annotation.</title>
        <authorList>
            <consortium name="The Broad Institute Genomics Platform"/>
            <consortium name="The Broad Institute Genome Sequencing Center for Infectious Disease"/>
            <person name="Wu L."/>
            <person name="Ma J."/>
        </authorList>
    </citation>
    <scope>NUCLEOTIDE SEQUENCE [LARGE SCALE GENOMIC DNA]</scope>
    <source>
        <strain evidence="4">KCTC 52660</strain>
    </source>
</reference>
<protein>
    <submittedName>
        <fullName evidence="3">Glycosyltransferase family 32 protein</fullName>
    </submittedName>
</protein>
<sequence length="280" mass="31703">MKKAPIVAVSRLIKLGANTTKVLSYPFHWLLPNKRFTLPERAAPLLKGGTPSRIPRIIWQTNFTHRVTLPVYLNYLFNRLMAPRFEYRFMITEARREFIAEHYPEILPHYERLQIGAAQADLWRLLVLLKSGGVYLDIDAHQIWPLSCVLGTEREELYVTTRRGDLSNYFIASAPGNSHMKAVIDQIISNITGEVVTGVFDTTGPGVFNKVLDQAKVPTVSYRHAVHQGSFTNEHFQYIDKAEGKWTRQQHTTAVVSDVPPPPPSTASRDSSSHSQSSHD</sequence>
<name>A0ABV7B8I5_9GAMM</name>
<evidence type="ECO:0000256" key="1">
    <source>
        <dbReference type="ARBA" id="ARBA00022679"/>
    </source>
</evidence>
<evidence type="ECO:0000313" key="3">
    <source>
        <dbReference type="EMBL" id="MFC2993630.1"/>
    </source>
</evidence>
<dbReference type="EMBL" id="JBHRSQ010000040">
    <property type="protein sequence ID" value="MFC2993630.1"/>
    <property type="molecule type" value="Genomic_DNA"/>
</dbReference>
<dbReference type="Gene3D" id="3.90.550.20">
    <property type="match status" value="1"/>
</dbReference>
<dbReference type="SUPFAM" id="SSF53448">
    <property type="entry name" value="Nucleotide-diphospho-sugar transferases"/>
    <property type="match status" value="1"/>
</dbReference>
<gene>
    <name evidence="3" type="ORF">ACFODV_16545</name>
</gene>
<evidence type="ECO:0000313" key="4">
    <source>
        <dbReference type="Proteomes" id="UP001595386"/>
    </source>
</evidence>
<dbReference type="Pfam" id="PF04488">
    <property type="entry name" value="Gly_transf_sug"/>
    <property type="match status" value="1"/>
</dbReference>
<dbReference type="InterPro" id="IPR029044">
    <property type="entry name" value="Nucleotide-diphossugar_trans"/>
</dbReference>
<comment type="caution">
    <text evidence="3">The sequence shown here is derived from an EMBL/GenBank/DDBJ whole genome shotgun (WGS) entry which is preliminary data.</text>
</comment>
<dbReference type="InterPro" id="IPR007577">
    <property type="entry name" value="GlycoTrfase_DXD_sugar-bd_CS"/>
</dbReference>
<feature type="compositionally biased region" description="Low complexity" evidence="2">
    <location>
        <begin position="266"/>
        <end position="280"/>
    </location>
</feature>
<evidence type="ECO:0000256" key="2">
    <source>
        <dbReference type="SAM" id="MobiDB-lite"/>
    </source>
</evidence>
<keyword evidence="1" id="KW-0808">Transferase</keyword>
<dbReference type="InterPro" id="IPR051706">
    <property type="entry name" value="Glycosyltransferase_domain"/>
</dbReference>
<dbReference type="Proteomes" id="UP001595386">
    <property type="component" value="Unassembled WGS sequence"/>
</dbReference>
<organism evidence="3 4">
    <name type="scientific">Halomonas tibetensis</name>
    <dbReference type="NCBI Taxonomy" id="2259590"/>
    <lineage>
        <taxon>Bacteria</taxon>
        <taxon>Pseudomonadati</taxon>
        <taxon>Pseudomonadota</taxon>
        <taxon>Gammaproteobacteria</taxon>
        <taxon>Oceanospirillales</taxon>
        <taxon>Halomonadaceae</taxon>
        <taxon>Halomonas</taxon>
    </lineage>
</organism>
<dbReference type="PANTHER" id="PTHR32385:SF15">
    <property type="entry name" value="INOSITOL PHOSPHOCERAMIDE MANNOSYLTRANSFERASE 1"/>
    <property type="match status" value="1"/>
</dbReference>
<feature type="region of interest" description="Disordered" evidence="2">
    <location>
        <begin position="249"/>
        <end position="280"/>
    </location>
</feature>
<proteinExistence type="predicted"/>